<dbReference type="AlphaFoldDB" id="A0A2T7FZC6"/>
<keyword evidence="2" id="KW-1185">Reference proteome</keyword>
<organism evidence="1 2">
    <name type="scientific">Thalassorhabdomicrobium marinisediminis</name>
    <dbReference type="NCBI Taxonomy" id="2170577"/>
    <lineage>
        <taxon>Bacteria</taxon>
        <taxon>Pseudomonadati</taxon>
        <taxon>Pseudomonadota</taxon>
        <taxon>Alphaproteobacteria</taxon>
        <taxon>Rhodobacterales</taxon>
        <taxon>Paracoccaceae</taxon>
        <taxon>Thalassorhabdomicrobium</taxon>
    </lineage>
</organism>
<comment type="caution">
    <text evidence="1">The sequence shown here is derived from an EMBL/GenBank/DDBJ whole genome shotgun (WGS) entry which is preliminary data.</text>
</comment>
<dbReference type="EMBL" id="QCYG01000002">
    <property type="protein sequence ID" value="PVA07512.1"/>
    <property type="molecule type" value="Genomic_DNA"/>
</dbReference>
<accession>A0A2T7FZC6</accession>
<protein>
    <submittedName>
        <fullName evidence="1">Uncharacterized protein</fullName>
    </submittedName>
</protein>
<evidence type="ECO:0000313" key="2">
    <source>
        <dbReference type="Proteomes" id="UP000244817"/>
    </source>
</evidence>
<evidence type="ECO:0000313" key="1">
    <source>
        <dbReference type="EMBL" id="PVA07512.1"/>
    </source>
</evidence>
<dbReference type="Proteomes" id="UP000244817">
    <property type="component" value="Unassembled WGS sequence"/>
</dbReference>
<gene>
    <name evidence="1" type="ORF">DC363_02445</name>
</gene>
<proteinExistence type="predicted"/>
<name>A0A2T7FZC6_9RHOB</name>
<reference evidence="1 2" key="1">
    <citation type="submission" date="2018-04" db="EMBL/GenBank/DDBJ databases">
        <title>Pelagivirga bohaiensis gen. nov., sp. nov., a bacterium isolated from the Bohai Sea.</title>
        <authorList>
            <person name="Ji X."/>
        </authorList>
    </citation>
    <scope>NUCLEOTIDE SEQUENCE [LARGE SCALE GENOMIC DNA]</scope>
    <source>
        <strain evidence="1 2">BH-SD16</strain>
    </source>
</reference>
<sequence length="210" mass="23444">MVVLLDLTDPLTRSQANQLQTWLGDEIASSPRGTLLSVGVVSEDPSDWGARFAKCKPQTAEDGNPLIQNPSILGETYNDEFLLPLHETLEKMMQSETQNTSPIMESLQALVSGTPNFTTTRLRRLVIVSDMLQNSSVLSFYRSEGWEHFTETRAHERLAGNLDEVGVTLLRIPRTSANIGDPLKVDTFWARYFDSQGTSARFDVRNLGDL</sequence>